<reference evidence="3 5" key="2">
    <citation type="submission" date="2018-11" db="EMBL/GenBank/DDBJ databases">
        <authorList>
            <consortium name="Pathogen Informatics"/>
        </authorList>
    </citation>
    <scope>NUCLEOTIDE SEQUENCE [LARGE SCALE GENOMIC DNA]</scope>
</reference>
<dbReference type="WBParaSite" id="DME_0001077101-mRNA-1">
    <property type="protein sequence ID" value="DME_0001077101-mRNA-1"/>
    <property type="gene ID" value="DME_0001077101"/>
</dbReference>
<keyword evidence="1" id="KW-0175">Coiled coil</keyword>
<evidence type="ECO:0000256" key="2">
    <source>
        <dbReference type="SAM" id="MobiDB-lite"/>
    </source>
</evidence>
<feature type="region of interest" description="Disordered" evidence="2">
    <location>
        <begin position="13"/>
        <end position="65"/>
    </location>
</feature>
<dbReference type="EMBL" id="UYYG01000358">
    <property type="protein sequence ID" value="VDN54200.1"/>
    <property type="molecule type" value="Genomic_DNA"/>
</dbReference>
<sequence>MSGFLKIFRSKKTGKENEIASDERKSFRRNNGLSENERREKRMSQLPSQDDLFMKPTAPYHASSQPKYIRGTRSCVGREEYDKYRHCFDGSVKDRNGPKYGKRSYHDSKFDWDINTSFKGRNYDPELDSDDSFDSRGRSLLNNDRTIQKLESTINKLMYRLQREEERKNSYKNKLMSERIVRQHVETKFVEDVQRLTQLVDKLKNEQKTYVAKISLLEKQLKECKPQSLDRHFMTGPLFCTPPITSNEHSGVIARETLCSNSSTVPAQNVFHCNSFNDDGIDEVKNFRVNECSSLDIPRDESTQTTSETSSELRAANFTLLNSTAEKQSPIANSNKGINFNAPLNENNLGMSLNLIMQLFAHGFSTFTV</sequence>
<evidence type="ECO:0000313" key="4">
    <source>
        <dbReference type="Proteomes" id="UP000038040"/>
    </source>
</evidence>
<dbReference type="OrthoDB" id="5821869at2759"/>
<gene>
    <name evidence="3" type="ORF">DME_LOCUS4173</name>
</gene>
<name>A0A0N4URT9_DRAME</name>
<organism evidence="4 6">
    <name type="scientific">Dracunculus medinensis</name>
    <name type="common">Guinea worm</name>
    <dbReference type="NCBI Taxonomy" id="318479"/>
    <lineage>
        <taxon>Eukaryota</taxon>
        <taxon>Metazoa</taxon>
        <taxon>Ecdysozoa</taxon>
        <taxon>Nematoda</taxon>
        <taxon>Chromadorea</taxon>
        <taxon>Rhabditida</taxon>
        <taxon>Spirurina</taxon>
        <taxon>Dracunculoidea</taxon>
        <taxon>Dracunculidae</taxon>
        <taxon>Dracunculus</taxon>
    </lineage>
</organism>
<feature type="compositionally biased region" description="Basic and acidic residues" evidence="2">
    <location>
        <begin position="13"/>
        <end position="25"/>
    </location>
</feature>
<dbReference type="Proteomes" id="UP000038040">
    <property type="component" value="Unplaced"/>
</dbReference>
<evidence type="ECO:0000313" key="5">
    <source>
        <dbReference type="Proteomes" id="UP000274756"/>
    </source>
</evidence>
<dbReference type="Proteomes" id="UP000274756">
    <property type="component" value="Unassembled WGS sequence"/>
</dbReference>
<proteinExistence type="predicted"/>
<dbReference type="AlphaFoldDB" id="A0A0N4URT9"/>
<evidence type="ECO:0000313" key="6">
    <source>
        <dbReference type="WBParaSite" id="DME_0001077101-mRNA-1"/>
    </source>
</evidence>
<keyword evidence="5" id="KW-1185">Reference proteome</keyword>
<evidence type="ECO:0000313" key="3">
    <source>
        <dbReference type="EMBL" id="VDN54200.1"/>
    </source>
</evidence>
<accession>A0A0N4URT9</accession>
<evidence type="ECO:0000256" key="1">
    <source>
        <dbReference type="SAM" id="Coils"/>
    </source>
</evidence>
<reference evidence="6" key="1">
    <citation type="submission" date="2017-02" db="UniProtKB">
        <authorList>
            <consortium name="WormBaseParasite"/>
        </authorList>
    </citation>
    <scope>IDENTIFICATION</scope>
</reference>
<protein>
    <submittedName>
        <fullName evidence="3 6">Uncharacterized protein</fullName>
    </submittedName>
</protein>
<feature type="coiled-coil region" evidence="1">
    <location>
        <begin position="147"/>
        <end position="220"/>
    </location>
</feature>